<evidence type="ECO:0000256" key="8">
    <source>
        <dbReference type="ARBA" id="ARBA00022692"/>
    </source>
</evidence>
<dbReference type="InterPro" id="IPR035921">
    <property type="entry name" value="F/V-ATP_Csub_sf"/>
</dbReference>
<evidence type="ECO:0000256" key="10">
    <source>
        <dbReference type="ARBA" id="ARBA00022781"/>
    </source>
</evidence>
<keyword evidence="8 18" id="KW-0812">Transmembrane</keyword>
<dbReference type="OrthoDB" id="438052at2759"/>
<keyword evidence="9" id="KW-0547">Nucleotide-binding</keyword>
<dbReference type="GO" id="GO:0008289">
    <property type="term" value="F:lipid binding"/>
    <property type="evidence" value="ECO:0007669"/>
    <property type="project" value="UniProtKB-KW"/>
</dbReference>
<comment type="function">
    <text evidence="1">This protein is one of the chains of the nonenzymatic membrane component (F0) of mitochondrial ATPase.</text>
</comment>
<keyword evidence="12 18" id="KW-1133">Transmembrane helix</keyword>
<dbReference type="GO" id="GO:0031966">
    <property type="term" value="C:mitochondrial membrane"/>
    <property type="evidence" value="ECO:0007669"/>
    <property type="project" value="UniProtKB-SubCell"/>
</dbReference>
<organism evidence="19 20">
    <name type="scientific">Capsicum baccatum</name>
    <name type="common">Peruvian pepper</name>
    <dbReference type="NCBI Taxonomy" id="33114"/>
    <lineage>
        <taxon>Eukaryota</taxon>
        <taxon>Viridiplantae</taxon>
        <taxon>Streptophyta</taxon>
        <taxon>Embryophyta</taxon>
        <taxon>Tracheophyta</taxon>
        <taxon>Spermatophyta</taxon>
        <taxon>Magnoliopsida</taxon>
        <taxon>eudicotyledons</taxon>
        <taxon>Gunneridae</taxon>
        <taxon>Pentapetalae</taxon>
        <taxon>asterids</taxon>
        <taxon>lamiids</taxon>
        <taxon>Solanales</taxon>
        <taxon>Solanaceae</taxon>
        <taxon>Solanoideae</taxon>
        <taxon>Capsiceae</taxon>
        <taxon>Capsicum</taxon>
    </lineage>
</organism>
<evidence type="ECO:0000256" key="1">
    <source>
        <dbReference type="ARBA" id="ARBA00002351"/>
    </source>
</evidence>
<evidence type="ECO:0000256" key="17">
    <source>
        <dbReference type="ARBA" id="ARBA00030961"/>
    </source>
</evidence>
<evidence type="ECO:0000256" key="5">
    <source>
        <dbReference type="ARBA" id="ARBA00019317"/>
    </source>
</evidence>
<dbReference type="GO" id="GO:0005524">
    <property type="term" value="F:ATP binding"/>
    <property type="evidence" value="ECO:0007669"/>
    <property type="project" value="UniProtKB-KW"/>
</dbReference>
<dbReference type="Gene3D" id="1.20.20.10">
    <property type="entry name" value="F1F0 ATP synthase subunit C"/>
    <property type="match status" value="1"/>
</dbReference>
<dbReference type="InterPro" id="IPR000454">
    <property type="entry name" value="ATP_synth_F0_csu"/>
</dbReference>
<feature type="transmembrane region" description="Helical" evidence="18">
    <location>
        <begin position="84"/>
        <end position="113"/>
    </location>
</feature>
<protein>
    <recommendedName>
        <fullName evidence="5">ATP synthase subunit 9, mitochondrial</fullName>
    </recommendedName>
    <alternativeName>
        <fullName evidence="17">Lipid-binding protein</fullName>
    </alternativeName>
</protein>
<evidence type="ECO:0000256" key="18">
    <source>
        <dbReference type="SAM" id="Phobius"/>
    </source>
</evidence>
<comment type="subunit">
    <text evidence="4">F-type ATPases have 2 components, CF(1) - the catalytic core - and CF(0) - the membrane proton channel. CF(1) has five subunits: alpha(3), beta(3), gamma(1), delta(1), epsilon(1). CF(0) has three main subunits: a, b and c.</text>
</comment>
<dbReference type="InterPro" id="IPR038662">
    <property type="entry name" value="ATP_synth_F0_csu_sf"/>
</dbReference>
<keyword evidence="14" id="KW-0446">Lipid-binding</keyword>
<evidence type="ECO:0000256" key="2">
    <source>
        <dbReference type="ARBA" id="ARBA00004225"/>
    </source>
</evidence>
<evidence type="ECO:0000256" key="3">
    <source>
        <dbReference type="ARBA" id="ARBA00006704"/>
    </source>
</evidence>
<evidence type="ECO:0000256" key="15">
    <source>
        <dbReference type="ARBA" id="ARBA00023128"/>
    </source>
</evidence>
<evidence type="ECO:0000256" key="4">
    <source>
        <dbReference type="ARBA" id="ARBA00011648"/>
    </source>
</evidence>
<dbReference type="SUPFAM" id="SSF81333">
    <property type="entry name" value="F1F0 ATP synthase subunit C"/>
    <property type="match status" value="1"/>
</dbReference>
<keyword evidence="16 18" id="KW-0472">Membrane</keyword>
<dbReference type="PANTHER" id="PTHR10031">
    <property type="entry name" value="ATP SYNTHASE LIPID-BINDING PROTEIN, MITOCHONDRIAL"/>
    <property type="match status" value="1"/>
</dbReference>
<keyword evidence="10" id="KW-0375">Hydrogen ion transport</keyword>
<sequence length="211" mass="23233">MLCMNISVSKIKGTRERIDEESVLEEKIMMEKRKENSQVEMLGGVKSMGAGAATIASVGTAIIGNVLSSSIHFVALNPSLAKQLFGYAILGFALTEAIASFAPMMACLISFIFQWEEDKWERAEREQSEFQWWVVFAVPQYRSRLEKGYSISAAMLARKGLKELTLGRDLKRVLDALPVVPPSSSLSLSLPPALSVPSLSEWSTPLCSIPF</sequence>
<name>A0A2G2VKU1_CAPBA</name>
<keyword evidence="11" id="KW-0067">ATP-binding</keyword>
<evidence type="ECO:0000313" key="20">
    <source>
        <dbReference type="Proteomes" id="UP000224567"/>
    </source>
</evidence>
<gene>
    <name evidence="19" type="ORF">CQW23_25404</name>
</gene>
<evidence type="ECO:0000256" key="6">
    <source>
        <dbReference type="ARBA" id="ARBA00022448"/>
    </source>
</evidence>
<dbReference type="GO" id="GO:0015078">
    <property type="term" value="F:proton transmembrane transporter activity"/>
    <property type="evidence" value="ECO:0007669"/>
    <property type="project" value="InterPro"/>
</dbReference>
<accession>A0A2G2VKU1</accession>
<evidence type="ECO:0000256" key="14">
    <source>
        <dbReference type="ARBA" id="ARBA00023121"/>
    </source>
</evidence>
<evidence type="ECO:0000256" key="7">
    <source>
        <dbReference type="ARBA" id="ARBA00022547"/>
    </source>
</evidence>
<comment type="caution">
    <text evidence="19">The sequence shown here is derived from an EMBL/GenBank/DDBJ whole genome shotgun (WGS) entry which is preliminary data.</text>
</comment>
<reference evidence="20" key="2">
    <citation type="journal article" date="2017" name="J. Anim. Genet.">
        <title>Multiple reference genome sequences of hot pepper reveal the massive evolution of plant disease resistance genes by retroduplication.</title>
        <authorList>
            <person name="Kim S."/>
            <person name="Park J."/>
            <person name="Yeom S.-I."/>
            <person name="Kim Y.-M."/>
            <person name="Seo E."/>
            <person name="Kim K.-T."/>
            <person name="Kim M.-S."/>
            <person name="Lee J.M."/>
            <person name="Cheong K."/>
            <person name="Shin H.-S."/>
            <person name="Kim S.-B."/>
            <person name="Han K."/>
            <person name="Lee J."/>
            <person name="Park M."/>
            <person name="Lee H.-A."/>
            <person name="Lee H.-Y."/>
            <person name="Lee Y."/>
            <person name="Oh S."/>
            <person name="Lee J.H."/>
            <person name="Choi E."/>
            <person name="Choi E."/>
            <person name="Lee S.E."/>
            <person name="Jeon J."/>
            <person name="Kim H."/>
            <person name="Choi G."/>
            <person name="Song H."/>
            <person name="Lee J."/>
            <person name="Lee S.-C."/>
            <person name="Kwon J.-K."/>
            <person name="Lee H.-Y."/>
            <person name="Koo N."/>
            <person name="Hong Y."/>
            <person name="Kim R.W."/>
            <person name="Kang W.-H."/>
            <person name="Huh J.H."/>
            <person name="Kang B.-C."/>
            <person name="Yang T.-J."/>
            <person name="Lee Y.-H."/>
            <person name="Bennetzen J.L."/>
            <person name="Choi D."/>
        </authorList>
    </citation>
    <scope>NUCLEOTIDE SEQUENCE [LARGE SCALE GENOMIC DNA]</scope>
    <source>
        <strain evidence="20">cv. PBC81</strain>
    </source>
</reference>
<evidence type="ECO:0000256" key="13">
    <source>
        <dbReference type="ARBA" id="ARBA00023065"/>
    </source>
</evidence>
<keyword evidence="13" id="KW-0406">Ion transport</keyword>
<dbReference type="EMBL" id="MLFT02000011">
    <property type="protein sequence ID" value="PHT33604.1"/>
    <property type="molecule type" value="Genomic_DNA"/>
</dbReference>
<keyword evidence="7" id="KW-0138">CF(0)</keyword>
<reference evidence="19 20" key="1">
    <citation type="journal article" date="2017" name="Genome Biol.">
        <title>New reference genome sequences of hot pepper reveal the massive evolution of plant disease-resistance genes by retroduplication.</title>
        <authorList>
            <person name="Kim S."/>
            <person name="Park J."/>
            <person name="Yeom S.I."/>
            <person name="Kim Y.M."/>
            <person name="Seo E."/>
            <person name="Kim K.T."/>
            <person name="Kim M.S."/>
            <person name="Lee J.M."/>
            <person name="Cheong K."/>
            <person name="Shin H.S."/>
            <person name="Kim S.B."/>
            <person name="Han K."/>
            <person name="Lee J."/>
            <person name="Park M."/>
            <person name="Lee H.A."/>
            <person name="Lee H.Y."/>
            <person name="Lee Y."/>
            <person name="Oh S."/>
            <person name="Lee J.H."/>
            <person name="Choi E."/>
            <person name="Choi E."/>
            <person name="Lee S.E."/>
            <person name="Jeon J."/>
            <person name="Kim H."/>
            <person name="Choi G."/>
            <person name="Song H."/>
            <person name="Lee J."/>
            <person name="Lee S.C."/>
            <person name="Kwon J.K."/>
            <person name="Lee H.Y."/>
            <person name="Koo N."/>
            <person name="Hong Y."/>
            <person name="Kim R.W."/>
            <person name="Kang W.H."/>
            <person name="Huh J.H."/>
            <person name="Kang B.C."/>
            <person name="Yang T.J."/>
            <person name="Lee Y.H."/>
            <person name="Bennetzen J.L."/>
            <person name="Choi D."/>
        </authorList>
    </citation>
    <scope>NUCLEOTIDE SEQUENCE [LARGE SCALE GENOMIC DNA]</scope>
    <source>
        <strain evidence="20">cv. PBC81</strain>
    </source>
</reference>
<dbReference type="FunFam" id="1.20.20.10:FF:000005">
    <property type="entry name" value="ATP synthase subunit 9, mitochondrial"/>
    <property type="match status" value="1"/>
</dbReference>
<dbReference type="PRINTS" id="PR00124">
    <property type="entry name" value="ATPASEC"/>
</dbReference>
<dbReference type="GO" id="GO:0045259">
    <property type="term" value="C:proton-transporting ATP synthase complex"/>
    <property type="evidence" value="ECO:0007669"/>
    <property type="project" value="UniProtKB-KW"/>
</dbReference>
<dbReference type="GO" id="GO:0015986">
    <property type="term" value="P:proton motive force-driven ATP synthesis"/>
    <property type="evidence" value="ECO:0007669"/>
    <property type="project" value="InterPro"/>
</dbReference>
<keyword evidence="20" id="KW-1185">Reference proteome</keyword>
<proteinExistence type="inferred from homology"/>
<dbReference type="AlphaFoldDB" id="A0A2G2VKU1"/>
<evidence type="ECO:0000313" key="19">
    <source>
        <dbReference type="EMBL" id="PHT33604.1"/>
    </source>
</evidence>
<dbReference type="STRING" id="33114.A0A2G2VKU1"/>
<dbReference type="PANTHER" id="PTHR10031:SF57">
    <property type="entry name" value="ATP SYNTHASE SUBUNIT 9, MITOCHONDRIAL"/>
    <property type="match status" value="1"/>
</dbReference>
<comment type="similarity">
    <text evidence="3">Belongs to the ATPase C chain family.</text>
</comment>
<comment type="subcellular location">
    <subcellularLocation>
        <location evidence="2">Mitochondrion membrane</location>
        <topology evidence="2">Multi-pass membrane protein</topology>
    </subcellularLocation>
</comment>
<keyword evidence="6" id="KW-0813">Transport</keyword>
<evidence type="ECO:0000256" key="12">
    <source>
        <dbReference type="ARBA" id="ARBA00022989"/>
    </source>
</evidence>
<evidence type="ECO:0000256" key="16">
    <source>
        <dbReference type="ARBA" id="ARBA00023136"/>
    </source>
</evidence>
<dbReference type="Proteomes" id="UP000224567">
    <property type="component" value="Unassembled WGS sequence"/>
</dbReference>
<dbReference type="CDD" id="cd18182">
    <property type="entry name" value="ATP-synt_Fo_c_ATP5G3"/>
    <property type="match status" value="1"/>
</dbReference>
<evidence type="ECO:0000256" key="11">
    <source>
        <dbReference type="ARBA" id="ARBA00022840"/>
    </source>
</evidence>
<keyword evidence="15" id="KW-0496">Mitochondrion</keyword>
<evidence type="ECO:0000256" key="9">
    <source>
        <dbReference type="ARBA" id="ARBA00022741"/>
    </source>
</evidence>